<dbReference type="EMBL" id="JAHVHU010000010">
    <property type="protein sequence ID" value="MBY5958748.1"/>
    <property type="molecule type" value="Genomic_DNA"/>
</dbReference>
<dbReference type="Proteomes" id="UP000753961">
    <property type="component" value="Unassembled WGS sequence"/>
</dbReference>
<evidence type="ECO:0000313" key="2">
    <source>
        <dbReference type="Proteomes" id="UP000753961"/>
    </source>
</evidence>
<organism evidence="1 2">
    <name type="scientific">Membranihabitans marinus</name>
    <dbReference type="NCBI Taxonomy" id="1227546"/>
    <lineage>
        <taxon>Bacteria</taxon>
        <taxon>Pseudomonadati</taxon>
        <taxon>Bacteroidota</taxon>
        <taxon>Saprospiria</taxon>
        <taxon>Saprospirales</taxon>
        <taxon>Saprospiraceae</taxon>
        <taxon>Membranihabitans</taxon>
    </lineage>
</organism>
<accession>A0A953HQ23</accession>
<evidence type="ECO:0000313" key="1">
    <source>
        <dbReference type="EMBL" id="MBY5958748.1"/>
    </source>
</evidence>
<dbReference type="RefSeq" id="WP_222580287.1">
    <property type="nucleotide sequence ID" value="NZ_JAHVHU010000010.1"/>
</dbReference>
<dbReference type="InterPro" id="IPR011990">
    <property type="entry name" value="TPR-like_helical_dom_sf"/>
</dbReference>
<dbReference type="AlphaFoldDB" id="A0A953HQ23"/>
<dbReference type="InterPro" id="IPR041662">
    <property type="entry name" value="SusD-like_2"/>
</dbReference>
<reference evidence="1" key="1">
    <citation type="submission" date="2021-06" db="EMBL/GenBank/DDBJ databases">
        <title>44 bacteria genomes isolated from Dapeng, Shenzhen.</title>
        <authorList>
            <person name="Zheng W."/>
            <person name="Yu S."/>
            <person name="Huang Y."/>
        </authorList>
    </citation>
    <scope>NUCLEOTIDE SEQUENCE</scope>
    <source>
        <strain evidence="1">DP5N28-2</strain>
    </source>
</reference>
<dbReference type="Gene3D" id="1.25.40.390">
    <property type="match status" value="1"/>
</dbReference>
<dbReference type="Pfam" id="PF12771">
    <property type="entry name" value="SusD-like_2"/>
    <property type="match status" value="1"/>
</dbReference>
<sequence>MNFVPLALVHAELSLYCYQCLPQITQISADITTSSAWLESKSARICEISGKHNFSYLVPSALVLFFILFLSSCTNDFDQINENPNTPEKVHPQFLLTNVIFEAADQSAYNQGFRLANFLAQFAASPEFERIDRYEMGGNSAYWNTIFRLLSDIRSMQELEGTNEAYQAVGDIISSYLFSQLTDLWGDVPYTEAVQAIDGNYAPKYDTQKNIYTDPQTGILAVLKRAAHTLKNTSSPIAGDILFDNNLDGWIRFANSLRLRYLMRISHRLSDYSEIQELAESDKLISSNSQNAVVPYLSSAPNQWPMSASALGLYQEHRMSKTVDSVLTLWNDPRIAVLYQPTEKSTTSGHPEYKGLQNGQTPETISEKGINLSDISLFGSIFRDIPNGVNAQFMQYSEVQFALAEAAERDFIEADAGKYYKEGIRASFEYYGLEVPNDYFNQTSVALNGENNLIKIMTQKWLSLIGIGHEAWFNVRRTGIPELKPGPDNLNEDRYPVRYLYPESEQATNAENYKGAVSRMGGDNINNKGWWERFQ</sequence>
<dbReference type="SUPFAM" id="SSF48452">
    <property type="entry name" value="TPR-like"/>
    <property type="match status" value="1"/>
</dbReference>
<keyword evidence="1" id="KW-0449">Lipoprotein</keyword>
<proteinExistence type="predicted"/>
<protein>
    <submittedName>
        <fullName evidence="1">SusD/RagB family nutrient-binding outer membrane lipoprotein</fullName>
    </submittedName>
</protein>
<comment type="caution">
    <text evidence="1">The sequence shown here is derived from an EMBL/GenBank/DDBJ whole genome shotgun (WGS) entry which is preliminary data.</text>
</comment>
<keyword evidence="2" id="KW-1185">Reference proteome</keyword>
<gene>
    <name evidence="1" type="ORF">KUV50_11420</name>
</gene>
<name>A0A953HQ23_9BACT</name>